<reference evidence="3" key="1">
    <citation type="journal article" date="2019" name="Int. J. Syst. Evol. Microbiol.">
        <title>The Global Catalogue of Microorganisms (GCM) 10K type strain sequencing project: providing services to taxonomists for standard genome sequencing and annotation.</title>
        <authorList>
            <consortium name="The Broad Institute Genomics Platform"/>
            <consortium name="The Broad Institute Genome Sequencing Center for Infectious Disease"/>
            <person name="Wu L."/>
            <person name="Ma J."/>
        </authorList>
    </citation>
    <scope>NUCLEOTIDE SEQUENCE [LARGE SCALE GENOMIC DNA]</scope>
    <source>
        <strain evidence="3">JCM 18302</strain>
    </source>
</reference>
<gene>
    <name evidence="2" type="ORF">GCM10023320_41520</name>
</gene>
<sequence>MAHVVPVGPGVDLRYPQPCPAGSVLVDPRGRRWPAEGLQAKRGGYAHVVIVVDREANVDGLWVSFAFEIASPTRPAAVLARLEVDLPDGSALVAVDLNGDEVARLLAGETLALPGYVAPAALIGEQPAEPEQFDEPLPGGEVERLAEPAPGGDQAPEVPAGEYGPKLDEPPAGTEPITRPAQLVPPDRVVTYLDGRWRAGLVISRDRHTALVAYVVDGPFGDRLRRVTFDRVRRLVDDGG</sequence>
<name>A0ABP9NN25_9PSEU</name>
<dbReference type="RefSeq" id="WP_345606884.1">
    <property type="nucleotide sequence ID" value="NZ_BAABJO010000015.1"/>
</dbReference>
<comment type="caution">
    <text evidence="2">The sequence shown here is derived from an EMBL/GenBank/DDBJ whole genome shotgun (WGS) entry which is preliminary data.</text>
</comment>
<keyword evidence="3" id="KW-1185">Reference proteome</keyword>
<feature type="region of interest" description="Disordered" evidence="1">
    <location>
        <begin position="130"/>
        <end position="182"/>
    </location>
</feature>
<accession>A0ABP9NN25</accession>
<dbReference type="Proteomes" id="UP001500804">
    <property type="component" value="Unassembled WGS sequence"/>
</dbReference>
<protein>
    <submittedName>
        <fullName evidence="2">Uncharacterized protein</fullName>
    </submittedName>
</protein>
<proteinExistence type="predicted"/>
<dbReference type="EMBL" id="BAABJO010000015">
    <property type="protein sequence ID" value="GAA5126139.1"/>
    <property type="molecule type" value="Genomic_DNA"/>
</dbReference>
<evidence type="ECO:0000256" key="1">
    <source>
        <dbReference type="SAM" id="MobiDB-lite"/>
    </source>
</evidence>
<organism evidence="2 3">
    <name type="scientific">Pseudonocardia adelaidensis</name>
    <dbReference type="NCBI Taxonomy" id="648754"/>
    <lineage>
        <taxon>Bacteria</taxon>
        <taxon>Bacillati</taxon>
        <taxon>Actinomycetota</taxon>
        <taxon>Actinomycetes</taxon>
        <taxon>Pseudonocardiales</taxon>
        <taxon>Pseudonocardiaceae</taxon>
        <taxon>Pseudonocardia</taxon>
    </lineage>
</organism>
<evidence type="ECO:0000313" key="3">
    <source>
        <dbReference type="Proteomes" id="UP001500804"/>
    </source>
</evidence>
<evidence type="ECO:0000313" key="2">
    <source>
        <dbReference type="EMBL" id="GAA5126139.1"/>
    </source>
</evidence>